<gene>
    <name evidence="2" type="ORF">NOG11_02925</name>
</gene>
<keyword evidence="3" id="KW-1185">Reference proteome</keyword>
<dbReference type="SUPFAM" id="SSF142433">
    <property type="entry name" value="CinA-like"/>
    <property type="match status" value="1"/>
</dbReference>
<dbReference type="Gene3D" id="3.90.950.20">
    <property type="entry name" value="CinA-like"/>
    <property type="match status" value="1"/>
</dbReference>
<evidence type="ECO:0000259" key="1">
    <source>
        <dbReference type="Pfam" id="PF02464"/>
    </source>
</evidence>
<dbReference type="EMBL" id="JANIBC010000001">
    <property type="protein sequence ID" value="MCQ8184330.1"/>
    <property type="molecule type" value="Genomic_DNA"/>
</dbReference>
<dbReference type="Pfam" id="PF02464">
    <property type="entry name" value="CinA"/>
    <property type="match status" value="1"/>
</dbReference>
<dbReference type="NCBIfam" id="TIGR00199">
    <property type="entry name" value="PncC_domain"/>
    <property type="match status" value="1"/>
</dbReference>
<name>A0A9X2L774_9PROT</name>
<feature type="domain" description="CinA C-terminal" evidence="1">
    <location>
        <begin position="7"/>
        <end position="158"/>
    </location>
</feature>
<dbReference type="AlphaFoldDB" id="A0A9X2L774"/>
<protein>
    <submittedName>
        <fullName evidence="2">CinA family protein</fullName>
    </submittedName>
</protein>
<dbReference type="RefSeq" id="WP_256618135.1">
    <property type="nucleotide sequence ID" value="NZ_JANIBC010000001.1"/>
</dbReference>
<dbReference type="InterPro" id="IPR036653">
    <property type="entry name" value="CinA-like_C"/>
</dbReference>
<sequence length="160" mass="16445">MDNTALRLAEELVRQCTEEVLMVSTAESCTGGLIAAAITSVSGSSSVFGEGFVTYANEAKTRALGVPEDILVKHGAVSGEVAALMAEGAKARSGADLAVSVTGIAGPGGGSADKPVGLVWFGLATPEGVRVERRVFPQGGRDFVRILTQRQALRMLLAAV</sequence>
<comment type="caution">
    <text evidence="2">The sequence shown here is derived from an EMBL/GenBank/DDBJ whole genome shotgun (WGS) entry which is preliminary data.</text>
</comment>
<proteinExistence type="predicted"/>
<dbReference type="InterPro" id="IPR008136">
    <property type="entry name" value="CinA_C"/>
</dbReference>
<reference evidence="2" key="1">
    <citation type="submission" date="2022-07" db="EMBL/GenBank/DDBJ databases">
        <title>Parvularcula maris sp. nov., an algicidal bacterium isolated from seawater.</title>
        <authorList>
            <person name="Li F."/>
        </authorList>
    </citation>
    <scope>NUCLEOTIDE SEQUENCE</scope>
    <source>
        <strain evidence="2">BGMRC 0090</strain>
    </source>
</reference>
<dbReference type="Proteomes" id="UP001142610">
    <property type="component" value="Unassembled WGS sequence"/>
</dbReference>
<evidence type="ECO:0000313" key="3">
    <source>
        <dbReference type="Proteomes" id="UP001142610"/>
    </source>
</evidence>
<evidence type="ECO:0000313" key="2">
    <source>
        <dbReference type="EMBL" id="MCQ8184330.1"/>
    </source>
</evidence>
<organism evidence="2 3">
    <name type="scientific">Parvularcula maris</name>
    <dbReference type="NCBI Taxonomy" id="2965077"/>
    <lineage>
        <taxon>Bacteria</taxon>
        <taxon>Pseudomonadati</taxon>
        <taxon>Pseudomonadota</taxon>
        <taxon>Alphaproteobacteria</taxon>
        <taxon>Parvularculales</taxon>
        <taxon>Parvularculaceae</taxon>
        <taxon>Parvularcula</taxon>
    </lineage>
</organism>
<accession>A0A9X2L774</accession>